<dbReference type="OrthoDB" id="3885120at2"/>
<name>A0A1I3VRT6_9PSEU</name>
<keyword evidence="3" id="KW-1185">Reference proteome</keyword>
<dbReference type="SMART" id="SM00255">
    <property type="entry name" value="TIR"/>
    <property type="match status" value="1"/>
</dbReference>
<dbReference type="InterPro" id="IPR000157">
    <property type="entry name" value="TIR_dom"/>
</dbReference>
<dbReference type="Proteomes" id="UP000199025">
    <property type="component" value="Unassembled WGS sequence"/>
</dbReference>
<evidence type="ECO:0000313" key="3">
    <source>
        <dbReference type="Proteomes" id="UP000199025"/>
    </source>
</evidence>
<feature type="domain" description="TIR" evidence="1">
    <location>
        <begin position="1"/>
        <end position="132"/>
    </location>
</feature>
<protein>
    <submittedName>
        <fullName evidence="2">Tetratricopeptide repeat-containing protein</fullName>
    </submittedName>
</protein>
<dbReference type="PROSITE" id="PS50104">
    <property type="entry name" value="TIR"/>
    <property type="match status" value="1"/>
</dbReference>
<dbReference type="SUPFAM" id="SSF48452">
    <property type="entry name" value="TPR-like"/>
    <property type="match status" value="2"/>
</dbReference>
<dbReference type="Gene3D" id="3.40.50.300">
    <property type="entry name" value="P-loop containing nucleotide triphosphate hydrolases"/>
    <property type="match status" value="1"/>
</dbReference>
<dbReference type="PANTHER" id="PTHR46082:SF6">
    <property type="entry name" value="AAA+ ATPASE DOMAIN-CONTAINING PROTEIN-RELATED"/>
    <property type="match status" value="1"/>
</dbReference>
<dbReference type="PANTHER" id="PTHR46082">
    <property type="entry name" value="ATP/GTP-BINDING PROTEIN-RELATED"/>
    <property type="match status" value="1"/>
</dbReference>
<dbReference type="Gene3D" id="1.25.40.10">
    <property type="entry name" value="Tetratricopeptide repeat domain"/>
    <property type="match status" value="3"/>
</dbReference>
<dbReference type="InterPro" id="IPR035897">
    <property type="entry name" value="Toll_tir_struct_dom_sf"/>
</dbReference>
<dbReference type="EMBL" id="FORP01000011">
    <property type="protein sequence ID" value="SFJ97882.1"/>
    <property type="molecule type" value="Genomic_DNA"/>
</dbReference>
<accession>A0A1I3VRT6</accession>
<dbReference type="Pfam" id="PF13374">
    <property type="entry name" value="TPR_10"/>
    <property type="match status" value="1"/>
</dbReference>
<dbReference type="RefSeq" id="WP_091509788.1">
    <property type="nucleotide sequence ID" value="NZ_FORP01000011.1"/>
</dbReference>
<dbReference type="GO" id="GO:0007165">
    <property type="term" value="P:signal transduction"/>
    <property type="evidence" value="ECO:0007669"/>
    <property type="project" value="InterPro"/>
</dbReference>
<evidence type="ECO:0000313" key="2">
    <source>
        <dbReference type="EMBL" id="SFJ97882.1"/>
    </source>
</evidence>
<dbReference type="STRING" id="115433.SAMN05421835_111180"/>
<proteinExistence type="predicted"/>
<dbReference type="AlphaFoldDB" id="A0A1I3VRT6"/>
<dbReference type="InterPro" id="IPR011990">
    <property type="entry name" value="TPR-like_helical_dom_sf"/>
</dbReference>
<gene>
    <name evidence="2" type="ORF">SAMN05421835_111180</name>
</gene>
<dbReference type="Pfam" id="PF13676">
    <property type="entry name" value="TIR_2"/>
    <property type="match status" value="1"/>
</dbReference>
<dbReference type="InterPro" id="IPR027417">
    <property type="entry name" value="P-loop_NTPase"/>
</dbReference>
<sequence>MHDVFLCYVWEARPTAVLLQRALEERGLAVFRDETGMRDHDHIETRIDAALRASRTLVALTTPPFLTSEYCRQELHFALSRAHRLGPGRARVLSVLSEVPPADVRPQPLKAWRLPAPDQEIGTTADGIAAHVAALRAEDDRLLGDAPDLPAPRWFPRPPPPGPQLCGRELELWDLHEALRAESSVVTLTGLPGQGKTTLARAFARQFGGDYAEIHFHGARDPQWTPPGAEPYLWIVDDVRPGMEVLAPTPGGRTLLIGDAELGEFVRAQHDFRLGPLDPLAALTLLTSRWPAGARTGGEHRLDLLRADRREYAAAVGITAALGRYPLALAVAAGLAGRAEFSSFTELAETLRNRDEVALAVREDVRRRIGTDHAGDIATTLLTAIDALPEPGRDLIRLASLAGAAPLPRSLVTAVVPGADEAIGSVTASNLADDTGCGWLVPPLVSRALRFTDTDRARRHALREAAITAAAAELLAGRDPDKSFVDSVGLLPHVDALAESLRDPGEWHLCNEAARVQAELGDSLALLETSTRLYDACREVLGEDHETTVAALVALGVGHGLHGDHEKALRLKQEAHALLEARLGAEHPDTLTALNNLAITHLDQGDAETASALTARVYRARRRKARFSGDTVEALMNHAIAVGRSGRFGLSARLRRLAYAYSLRVHGEDHPRTFDALNTMAIGELDLGRVELARVLFEQVCQGRRRVLGRTADTASALANLATVRDDPEDLLREAYFIRVEAQGPDHFATEEALRSALGSTTATLSEALAEPVDRPPGSLGEIRLDDDRVDERIELFERALAWQEEVTRRYGHEHPAALTATAQLAHALGLLDQFDEQTEWAWEMINTSADGLRDTLGAHAPATIAAERVRTWLAKR</sequence>
<dbReference type="SUPFAM" id="SSF52540">
    <property type="entry name" value="P-loop containing nucleoside triphosphate hydrolases"/>
    <property type="match status" value="1"/>
</dbReference>
<evidence type="ECO:0000259" key="1">
    <source>
        <dbReference type="PROSITE" id="PS50104"/>
    </source>
</evidence>
<organism evidence="2 3">
    <name type="scientific">Amycolatopsis sacchari</name>
    <dbReference type="NCBI Taxonomy" id="115433"/>
    <lineage>
        <taxon>Bacteria</taxon>
        <taxon>Bacillati</taxon>
        <taxon>Actinomycetota</taxon>
        <taxon>Actinomycetes</taxon>
        <taxon>Pseudonocardiales</taxon>
        <taxon>Pseudonocardiaceae</taxon>
        <taxon>Amycolatopsis</taxon>
    </lineage>
</organism>
<dbReference type="Gene3D" id="3.40.50.10140">
    <property type="entry name" value="Toll/interleukin-1 receptor homology (TIR) domain"/>
    <property type="match status" value="1"/>
</dbReference>
<dbReference type="SUPFAM" id="SSF52200">
    <property type="entry name" value="Toll/Interleukin receptor TIR domain"/>
    <property type="match status" value="1"/>
</dbReference>
<dbReference type="Pfam" id="PF13424">
    <property type="entry name" value="TPR_12"/>
    <property type="match status" value="1"/>
</dbReference>
<reference evidence="2 3" key="1">
    <citation type="submission" date="2016-10" db="EMBL/GenBank/DDBJ databases">
        <authorList>
            <person name="de Groot N.N."/>
        </authorList>
    </citation>
    <scope>NUCLEOTIDE SEQUENCE [LARGE SCALE GENOMIC DNA]</scope>
    <source>
        <strain evidence="2 3">DSM 44468</strain>
    </source>
</reference>
<dbReference type="InterPro" id="IPR053137">
    <property type="entry name" value="NLR-like"/>
</dbReference>